<evidence type="ECO:0000256" key="1">
    <source>
        <dbReference type="SAM" id="MobiDB-lite"/>
    </source>
</evidence>
<proteinExistence type="predicted"/>
<evidence type="ECO:0000313" key="2">
    <source>
        <dbReference type="EMBL" id="GAI21413.1"/>
    </source>
</evidence>
<gene>
    <name evidence="2" type="ORF">S06H3_37171</name>
</gene>
<protein>
    <submittedName>
        <fullName evidence="2">Uncharacterized protein</fullName>
    </submittedName>
</protein>
<organism evidence="2">
    <name type="scientific">marine sediment metagenome</name>
    <dbReference type="NCBI Taxonomy" id="412755"/>
    <lineage>
        <taxon>unclassified sequences</taxon>
        <taxon>metagenomes</taxon>
        <taxon>ecological metagenomes</taxon>
    </lineage>
</organism>
<feature type="compositionally biased region" description="Basic and acidic residues" evidence="1">
    <location>
        <begin position="56"/>
        <end position="68"/>
    </location>
</feature>
<sequence>MDNFDSSNITPSEDRNAPIPFDDDDKSGASVSHSPLSLGGGGTAEAPKVEAAPHLAKPDAKKPAEKVVSTERITGVKTFFTRLHAGAIDYLDEQISNWLKQNPGITIKRTNTVTGEIQGKKTEPNIIVTVWY</sequence>
<reference evidence="2" key="1">
    <citation type="journal article" date="2014" name="Front. Microbiol.">
        <title>High frequency of phylogenetically diverse reductive dehalogenase-homologous genes in deep subseafloor sedimentary metagenomes.</title>
        <authorList>
            <person name="Kawai M."/>
            <person name="Futagami T."/>
            <person name="Toyoda A."/>
            <person name="Takaki Y."/>
            <person name="Nishi S."/>
            <person name="Hori S."/>
            <person name="Arai W."/>
            <person name="Tsubouchi T."/>
            <person name="Morono Y."/>
            <person name="Uchiyama I."/>
            <person name="Ito T."/>
            <person name="Fujiyama A."/>
            <person name="Inagaki F."/>
            <person name="Takami H."/>
        </authorList>
    </citation>
    <scope>NUCLEOTIDE SEQUENCE</scope>
    <source>
        <strain evidence="2">Expedition CK06-06</strain>
    </source>
</reference>
<accession>X1LQP3</accession>
<feature type="region of interest" description="Disordered" evidence="1">
    <location>
        <begin position="1"/>
        <end position="68"/>
    </location>
</feature>
<dbReference type="AlphaFoldDB" id="X1LQP3"/>
<comment type="caution">
    <text evidence="2">The sequence shown here is derived from an EMBL/GenBank/DDBJ whole genome shotgun (WGS) entry which is preliminary data.</text>
</comment>
<name>X1LQP3_9ZZZZ</name>
<dbReference type="EMBL" id="BARV01022559">
    <property type="protein sequence ID" value="GAI21413.1"/>
    <property type="molecule type" value="Genomic_DNA"/>
</dbReference>
<feature type="compositionally biased region" description="Polar residues" evidence="1">
    <location>
        <begin position="1"/>
        <end position="11"/>
    </location>
</feature>